<evidence type="ECO:0000256" key="1">
    <source>
        <dbReference type="SAM" id="Coils"/>
    </source>
</evidence>
<dbReference type="HOGENOM" id="CLU_1151830_0_0_1"/>
<proteinExistence type="predicted"/>
<feature type="coiled-coil region" evidence="1">
    <location>
        <begin position="43"/>
        <end position="77"/>
    </location>
</feature>
<dbReference type="OrthoDB" id="5419927at2759"/>
<protein>
    <submittedName>
        <fullName evidence="2">Uncharacterized protein</fullName>
    </submittedName>
</protein>
<reference evidence="2 3" key="1">
    <citation type="submission" date="2011-06" db="EMBL/GenBank/DDBJ databases">
        <title>The Genome Sequence of Fusarium oxysporum FOSC 3-a.</title>
        <authorList>
            <consortium name="The Broad Institute Genome Sequencing Platform"/>
            <person name="Ma L.-J."/>
            <person name="Gale L.R."/>
            <person name="Schwartz D.C."/>
            <person name="Zhou S."/>
            <person name="Corby-Kistler H."/>
            <person name="Young S.K."/>
            <person name="Zeng Q."/>
            <person name="Gargeya S."/>
            <person name="Fitzgerald M."/>
            <person name="Haas B."/>
            <person name="Abouelleil A."/>
            <person name="Alvarado L."/>
            <person name="Arachchi H.M."/>
            <person name="Berlin A."/>
            <person name="Brown A."/>
            <person name="Chapman S.B."/>
            <person name="Chen Z."/>
            <person name="Dunbar C."/>
            <person name="Freedman E."/>
            <person name="Gearin G."/>
            <person name="Gellesch M."/>
            <person name="Goldberg J."/>
            <person name="Griggs A."/>
            <person name="Gujja S."/>
            <person name="Heiman D."/>
            <person name="Howarth C."/>
            <person name="Larson L."/>
            <person name="Lui A."/>
            <person name="MacDonald P.J.P."/>
            <person name="Mehta T."/>
            <person name="Montmayeur A."/>
            <person name="Murphy C."/>
            <person name="Neiman D."/>
            <person name="Pearson M."/>
            <person name="Priest M."/>
            <person name="Roberts A."/>
            <person name="Saif S."/>
            <person name="Shea T."/>
            <person name="Shenoy N."/>
            <person name="Sisk P."/>
            <person name="Stolte C."/>
            <person name="Sykes S."/>
            <person name="Wortman J."/>
            <person name="Nusbaum C."/>
            <person name="Birren B."/>
        </authorList>
    </citation>
    <scope>NUCLEOTIDE SEQUENCE [LARGE SCALE GENOMIC DNA]</scope>
    <source>
        <strain evidence="3">FOSC 3-a</strain>
    </source>
</reference>
<gene>
    <name evidence="2" type="ORF">FOYG_16614</name>
</gene>
<keyword evidence="1" id="KW-0175">Coiled coil</keyword>
<organism evidence="2 3">
    <name type="scientific">Fusarium oxysporum NRRL 32931</name>
    <dbReference type="NCBI Taxonomy" id="660029"/>
    <lineage>
        <taxon>Eukaryota</taxon>
        <taxon>Fungi</taxon>
        <taxon>Dikarya</taxon>
        <taxon>Ascomycota</taxon>
        <taxon>Pezizomycotina</taxon>
        <taxon>Sordariomycetes</taxon>
        <taxon>Hypocreomycetidae</taxon>
        <taxon>Hypocreales</taxon>
        <taxon>Nectriaceae</taxon>
        <taxon>Fusarium</taxon>
        <taxon>Fusarium oxysporum species complex</taxon>
    </lineage>
</organism>
<name>W9HI59_FUSOX</name>
<evidence type="ECO:0000313" key="2">
    <source>
        <dbReference type="EMBL" id="EWY80685.1"/>
    </source>
</evidence>
<accession>W9HI59</accession>
<evidence type="ECO:0000313" key="3">
    <source>
        <dbReference type="Proteomes" id="UP000030753"/>
    </source>
</evidence>
<sequence length="241" mass="27181">MEKANIGSFHELRSVNIKALEGIDKLKQLQLDQMKIVRDQRRLADAQSEMNESGRKMATEQQRLASANERNAIANQQNAAANMASAVIASDAMNAFMRLSQEYLISLTALNGGIGPIKSLTTQLLRQHGFDDADLDKVAQEVNLPLLKSGVEDIEDLCQLFAVLVRRLRNNITLFYVIDSVNVYEDEDILQDMLCGESTLWDPTVDGRHKGQDTCQDSFHESHRHEHNLESVQREGYTFYA</sequence>
<dbReference type="EMBL" id="JH717850">
    <property type="protein sequence ID" value="EWY80685.1"/>
    <property type="molecule type" value="Genomic_DNA"/>
</dbReference>
<dbReference type="Proteomes" id="UP000030753">
    <property type="component" value="Unassembled WGS sequence"/>
</dbReference>
<dbReference type="AlphaFoldDB" id="W9HI59"/>